<sequence length="48" mass="5634">MAHLKVLFNHHSFDILVFQWRLVTLNIHLEQELHLSTTAQLHLSTTAQ</sequence>
<organism evidence="1">
    <name type="scientific">Arundo donax</name>
    <name type="common">Giant reed</name>
    <name type="synonym">Donax arundinaceus</name>
    <dbReference type="NCBI Taxonomy" id="35708"/>
    <lineage>
        <taxon>Eukaryota</taxon>
        <taxon>Viridiplantae</taxon>
        <taxon>Streptophyta</taxon>
        <taxon>Embryophyta</taxon>
        <taxon>Tracheophyta</taxon>
        <taxon>Spermatophyta</taxon>
        <taxon>Magnoliopsida</taxon>
        <taxon>Liliopsida</taxon>
        <taxon>Poales</taxon>
        <taxon>Poaceae</taxon>
        <taxon>PACMAD clade</taxon>
        <taxon>Arundinoideae</taxon>
        <taxon>Arundineae</taxon>
        <taxon>Arundo</taxon>
    </lineage>
</organism>
<dbReference type="AlphaFoldDB" id="A0A0A9A810"/>
<accession>A0A0A9A810</accession>
<reference evidence="1" key="1">
    <citation type="submission" date="2014-09" db="EMBL/GenBank/DDBJ databases">
        <authorList>
            <person name="Magalhaes I.L.F."/>
            <person name="Oliveira U."/>
            <person name="Santos F.R."/>
            <person name="Vidigal T.H.D.A."/>
            <person name="Brescovit A.D."/>
            <person name="Santos A.J."/>
        </authorList>
    </citation>
    <scope>NUCLEOTIDE SEQUENCE</scope>
    <source>
        <tissue evidence="1">Shoot tissue taken approximately 20 cm above the soil surface</tissue>
    </source>
</reference>
<protein>
    <submittedName>
        <fullName evidence="1">Uncharacterized protein</fullName>
    </submittedName>
</protein>
<reference evidence="1" key="2">
    <citation type="journal article" date="2015" name="Data Brief">
        <title>Shoot transcriptome of the giant reed, Arundo donax.</title>
        <authorList>
            <person name="Barrero R.A."/>
            <person name="Guerrero F.D."/>
            <person name="Moolhuijzen P."/>
            <person name="Goolsby J.A."/>
            <person name="Tidwell J."/>
            <person name="Bellgard S.E."/>
            <person name="Bellgard M.I."/>
        </authorList>
    </citation>
    <scope>NUCLEOTIDE SEQUENCE</scope>
    <source>
        <tissue evidence="1">Shoot tissue taken approximately 20 cm above the soil surface</tissue>
    </source>
</reference>
<evidence type="ECO:0000313" key="1">
    <source>
        <dbReference type="EMBL" id="JAD43177.1"/>
    </source>
</evidence>
<name>A0A0A9A810_ARUDO</name>
<dbReference type="EMBL" id="GBRH01254718">
    <property type="protein sequence ID" value="JAD43177.1"/>
    <property type="molecule type" value="Transcribed_RNA"/>
</dbReference>
<proteinExistence type="predicted"/>